<evidence type="ECO:0000313" key="2">
    <source>
        <dbReference type="Proteomes" id="UP000007257"/>
    </source>
</evidence>
<evidence type="ECO:0000313" key="1">
    <source>
        <dbReference type="EMBL" id="ADW72976.1"/>
    </source>
</evidence>
<dbReference type="KEGG" id="rah:Rahaq_1353"/>
<reference evidence="2" key="1">
    <citation type="submission" date="2011-01" db="EMBL/GenBank/DDBJ databases">
        <title>Complete sequence of chromosome of Rahnella sp. Y9602.</title>
        <authorList>
            <consortium name="US DOE Joint Genome Institute"/>
            <person name="Lucas S."/>
            <person name="Copeland A."/>
            <person name="Lapidus A."/>
            <person name="Cheng J.-F."/>
            <person name="Goodwin L."/>
            <person name="Pitluck S."/>
            <person name="Lu M."/>
            <person name="Detter J.C."/>
            <person name="Han C."/>
            <person name="Tapia R."/>
            <person name="Land M."/>
            <person name="Hauser L."/>
            <person name="Kyrpides N."/>
            <person name="Ivanova N."/>
            <person name="Ovchinnikova G."/>
            <person name="Pagani I."/>
            <person name="Sobecky P.A."/>
            <person name="Martinez R.J."/>
            <person name="Woyke T."/>
        </authorList>
    </citation>
    <scope>NUCLEOTIDE SEQUENCE [LARGE SCALE GENOMIC DNA]</scope>
    <source>
        <strain evidence="2">Y9602</strain>
    </source>
</reference>
<dbReference type="EMBL" id="CP002505">
    <property type="protein sequence ID" value="ADW72976.1"/>
    <property type="molecule type" value="Genomic_DNA"/>
</dbReference>
<reference evidence="1 2" key="2">
    <citation type="journal article" date="2012" name="J. Bacteriol.">
        <title>Complete Genome Sequence of Rahnella sp. Strain Y9602, a Gammaproteobacterium Isolate from Metal- and Radionuclide-Contaminated Soil.</title>
        <authorList>
            <person name="Martinez R.J."/>
            <person name="Bruce D."/>
            <person name="Detter C."/>
            <person name="Goodwin L.A."/>
            <person name="Han J."/>
            <person name="Han C.S."/>
            <person name="Held B."/>
            <person name="Land M.L."/>
            <person name="Mikhailova N."/>
            <person name="Nolan M."/>
            <person name="Pennacchio L."/>
            <person name="Pitluck S."/>
            <person name="Tapia R."/>
            <person name="Woyke T."/>
            <person name="Sobecky P.A."/>
        </authorList>
    </citation>
    <scope>NUCLEOTIDE SEQUENCE [LARGE SCALE GENOMIC DNA]</scope>
    <source>
        <strain evidence="1 2">Y9602</strain>
    </source>
</reference>
<dbReference type="OrthoDB" id="6505459at2"/>
<gene>
    <name evidence="1" type="ordered locus">Rahaq_1353</name>
</gene>
<protein>
    <recommendedName>
        <fullName evidence="3">Saposin B-type domain-containing protein</fullName>
    </recommendedName>
</protein>
<dbReference type="RefSeq" id="WP_013574680.1">
    <property type="nucleotide sequence ID" value="NC_015061.1"/>
</dbReference>
<organism evidence="1 2">
    <name type="scientific">Rahnella sp. (strain Y9602)</name>
    <dbReference type="NCBI Taxonomy" id="2703885"/>
    <lineage>
        <taxon>Bacteria</taxon>
        <taxon>Pseudomonadati</taxon>
        <taxon>Pseudomonadota</taxon>
        <taxon>Gammaproteobacteria</taxon>
        <taxon>Enterobacterales</taxon>
        <taxon>Yersiniaceae</taxon>
        <taxon>Rahnella</taxon>
    </lineage>
</organism>
<dbReference type="eggNOG" id="ENOG5033N09">
    <property type="taxonomic scope" value="Bacteria"/>
</dbReference>
<accession>A0A0H3F6Y0</accession>
<proteinExistence type="predicted"/>
<sequence>MIISTSLPNPTADGLFDKTPLEPDELCDQCRALCLAITEICNPVAKEILNFVLLERLNLLNDVLAFSANDEDVMDQIAV</sequence>
<dbReference type="AlphaFoldDB" id="A0A0H3F6Y0"/>
<name>A0A0H3F6Y0_RAHSY</name>
<evidence type="ECO:0008006" key="3">
    <source>
        <dbReference type="Google" id="ProtNLM"/>
    </source>
</evidence>
<dbReference type="Proteomes" id="UP000007257">
    <property type="component" value="Chromosome"/>
</dbReference>
<dbReference type="HOGENOM" id="CLU_194690_0_0_6"/>